<feature type="transmembrane region" description="Helical" evidence="6">
    <location>
        <begin position="193"/>
        <end position="216"/>
    </location>
</feature>
<dbReference type="InterPro" id="IPR050833">
    <property type="entry name" value="Poly_Biosynth_Transport"/>
</dbReference>
<organism evidence="7 8">
    <name type="scientific">Pelomonas parva</name>
    <dbReference type="NCBI Taxonomy" id="3299032"/>
    <lineage>
        <taxon>Bacteria</taxon>
        <taxon>Pseudomonadati</taxon>
        <taxon>Pseudomonadota</taxon>
        <taxon>Betaproteobacteria</taxon>
        <taxon>Burkholderiales</taxon>
        <taxon>Sphaerotilaceae</taxon>
        <taxon>Roseateles</taxon>
    </lineage>
</organism>
<feature type="transmembrane region" description="Helical" evidence="6">
    <location>
        <begin position="266"/>
        <end position="285"/>
    </location>
</feature>
<evidence type="ECO:0000256" key="5">
    <source>
        <dbReference type="ARBA" id="ARBA00023136"/>
    </source>
</evidence>
<name>A0ABW7F8P2_9BURK</name>
<keyword evidence="8" id="KW-1185">Reference proteome</keyword>
<dbReference type="Proteomes" id="UP001606210">
    <property type="component" value="Unassembled WGS sequence"/>
</dbReference>
<comment type="caution">
    <text evidence="7">The sequence shown here is derived from an EMBL/GenBank/DDBJ whole genome shotgun (WGS) entry which is preliminary data.</text>
</comment>
<feature type="transmembrane region" description="Helical" evidence="6">
    <location>
        <begin position="20"/>
        <end position="43"/>
    </location>
</feature>
<accession>A0ABW7F8P2</accession>
<dbReference type="RefSeq" id="WP_394481758.1">
    <property type="nucleotide sequence ID" value="NZ_JBIGHV010000007.1"/>
</dbReference>
<proteinExistence type="predicted"/>
<evidence type="ECO:0000313" key="7">
    <source>
        <dbReference type="EMBL" id="MFG6432135.1"/>
    </source>
</evidence>
<keyword evidence="2" id="KW-1003">Cell membrane</keyword>
<dbReference type="PANTHER" id="PTHR30250:SF11">
    <property type="entry name" value="O-ANTIGEN TRANSPORTER-RELATED"/>
    <property type="match status" value="1"/>
</dbReference>
<reference evidence="7 8" key="1">
    <citation type="submission" date="2024-08" db="EMBL/GenBank/DDBJ databases">
        <authorList>
            <person name="Lu H."/>
        </authorList>
    </citation>
    <scope>NUCLEOTIDE SEQUENCE [LARGE SCALE GENOMIC DNA]</scope>
    <source>
        <strain evidence="7 8">LYH14W</strain>
    </source>
</reference>
<comment type="subcellular location">
    <subcellularLocation>
        <location evidence="1">Cell membrane</location>
        <topology evidence="1">Multi-pass membrane protein</topology>
    </subcellularLocation>
</comment>
<evidence type="ECO:0000256" key="1">
    <source>
        <dbReference type="ARBA" id="ARBA00004651"/>
    </source>
</evidence>
<feature type="transmembrane region" description="Helical" evidence="6">
    <location>
        <begin position="412"/>
        <end position="433"/>
    </location>
</feature>
<evidence type="ECO:0000256" key="2">
    <source>
        <dbReference type="ARBA" id="ARBA00022475"/>
    </source>
</evidence>
<feature type="transmembrane region" description="Helical" evidence="6">
    <location>
        <begin position="473"/>
        <end position="496"/>
    </location>
</feature>
<feature type="transmembrane region" description="Helical" evidence="6">
    <location>
        <begin position="359"/>
        <end position="381"/>
    </location>
</feature>
<keyword evidence="3 6" id="KW-0812">Transmembrane</keyword>
<feature type="transmembrane region" description="Helical" evidence="6">
    <location>
        <begin position="315"/>
        <end position="339"/>
    </location>
</feature>
<keyword evidence="4 6" id="KW-1133">Transmembrane helix</keyword>
<sequence>MSLSMTKDANPSTAAVAKKSLSHFAIGKVLAVLIGITTLLLLVRSLSRDDYGVYITLFAAFEILQLAASPGAYAIAFRYLPELRPAGGGVGLQALVHRVTAYRIGTLVLCGAALYIAAPALADLAGAAYTTNVVRLFALMLCFEGTARFIDVQFESLLQQGRAQASALLRNGSKLVGLLLVGGAGQHEVSLEMWLSIEVATSALGAVVSTGLLLHYGSKRGREAVAQTLHMPAMARQLRFSVPTYFSQVLYLLTGTEMVKLLVSRLLGVQAIAAFGFASALSATIQKYLPSYLLIGWVRPLFISARSGGRSTADLVNLAGTVIKINVLMLAPITTALLVAGEPLLALLSGGRMTDGIGYLYFFVFLLFIQSIRAVISLLGFTMEIGSGGLVATVVSVVGIALGVAGYPSFGVWSLCGGLVVSELSWGAVMAGYLKASGMSFRLPLFSLAKFAAAIALSAATLHALGIERLASGGLLGLCCALAAAVAVCLALCAALRPFSSDERSLINKLLPVKVFVW</sequence>
<feature type="transmembrane region" description="Helical" evidence="6">
    <location>
        <begin position="100"/>
        <end position="121"/>
    </location>
</feature>
<evidence type="ECO:0000313" key="8">
    <source>
        <dbReference type="Proteomes" id="UP001606210"/>
    </source>
</evidence>
<dbReference type="PANTHER" id="PTHR30250">
    <property type="entry name" value="PST FAMILY PREDICTED COLANIC ACID TRANSPORTER"/>
    <property type="match status" value="1"/>
</dbReference>
<feature type="transmembrane region" description="Helical" evidence="6">
    <location>
        <begin position="388"/>
        <end position="406"/>
    </location>
</feature>
<feature type="transmembrane region" description="Helical" evidence="6">
    <location>
        <begin position="445"/>
        <end position="467"/>
    </location>
</feature>
<evidence type="ECO:0000256" key="3">
    <source>
        <dbReference type="ARBA" id="ARBA00022692"/>
    </source>
</evidence>
<protein>
    <submittedName>
        <fullName evidence="7">Lipopolysaccharide biosynthesis protein</fullName>
    </submittedName>
</protein>
<evidence type="ECO:0000256" key="6">
    <source>
        <dbReference type="SAM" id="Phobius"/>
    </source>
</evidence>
<feature type="transmembrane region" description="Helical" evidence="6">
    <location>
        <begin position="55"/>
        <end position="80"/>
    </location>
</feature>
<gene>
    <name evidence="7" type="ORF">ACG00Y_19595</name>
</gene>
<evidence type="ECO:0000256" key="4">
    <source>
        <dbReference type="ARBA" id="ARBA00022989"/>
    </source>
</evidence>
<keyword evidence="5 6" id="KW-0472">Membrane</keyword>
<dbReference type="EMBL" id="JBIGHV010000007">
    <property type="protein sequence ID" value="MFG6432135.1"/>
    <property type="molecule type" value="Genomic_DNA"/>
</dbReference>